<protein>
    <submittedName>
        <fullName evidence="1">Uncharacterized protein</fullName>
    </submittedName>
</protein>
<keyword evidence="2" id="KW-1185">Reference proteome</keyword>
<dbReference type="RefSeq" id="WP_378289963.1">
    <property type="nucleotide sequence ID" value="NZ_JBHULE010000007.1"/>
</dbReference>
<proteinExistence type="predicted"/>
<comment type="caution">
    <text evidence="1">The sequence shown here is derived from an EMBL/GenBank/DDBJ whole genome shotgun (WGS) entry which is preliminary data.</text>
</comment>
<reference evidence="2" key="1">
    <citation type="journal article" date="2019" name="Int. J. Syst. Evol. Microbiol.">
        <title>The Global Catalogue of Microorganisms (GCM) 10K type strain sequencing project: providing services to taxonomists for standard genome sequencing and annotation.</title>
        <authorList>
            <consortium name="The Broad Institute Genomics Platform"/>
            <consortium name="The Broad Institute Genome Sequencing Center for Infectious Disease"/>
            <person name="Wu L."/>
            <person name="Ma J."/>
        </authorList>
    </citation>
    <scope>NUCLEOTIDE SEQUENCE [LARGE SCALE GENOMIC DNA]</scope>
    <source>
        <strain evidence="2">KCTC 52274</strain>
    </source>
</reference>
<name>A0ABW5LCK1_9FLAO</name>
<dbReference type="Proteomes" id="UP001597319">
    <property type="component" value="Unassembled WGS sequence"/>
</dbReference>
<sequence length="155" mass="17727">MNKILIGIILTIYSGSPSFAQELKPLASLNIPQEIQLVRQDEKCGEFGGDKEIIKIYSKKYNGEIFADYKKIITNCSEQIETKENNNIKLSTENLKLAEECILQLVNSKLSLPQRIDNSGMFNTIVSRDSTFFIRDYPSINWSKFKDLKEAILNK</sequence>
<organism evidence="1 2">
    <name type="scientific">Aquimarina rubra</name>
    <dbReference type="NCBI Taxonomy" id="1920033"/>
    <lineage>
        <taxon>Bacteria</taxon>
        <taxon>Pseudomonadati</taxon>
        <taxon>Bacteroidota</taxon>
        <taxon>Flavobacteriia</taxon>
        <taxon>Flavobacteriales</taxon>
        <taxon>Flavobacteriaceae</taxon>
        <taxon>Aquimarina</taxon>
    </lineage>
</organism>
<accession>A0ABW5LCK1</accession>
<dbReference type="EMBL" id="JBHULE010000007">
    <property type="protein sequence ID" value="MFD2561866.1"/>
    <property type="molecule type" value="Genomic_DNA"/>
</dbReference>
<evidence type="ECO:0000313" key="1">
    <source>
        <dbReference type="EMBL" id="MFD2561866.1"/>
    </source>
</evidence>
<evidence type="ECO:0000313" key="2">
    <source>
        <dbReference type="Proteomes" id="UP001597319"/>
    </source>
</evidence>
<gene>
    <name evidence="1" type="ORF">ACFSR1_04230</name>
</gene>